<gene>
    <name evidence="2" type="ORF">FB471_1063</name>
</gene>
<evidence type="ECO:0000313" key="3">
    <source>
        <dbReference type="Proteomes" id="UP000320876"/>
    </source>
</evidence>
<evidence type="ECO:0000313" key="2">
    <source>
        <dbReference type="EMBL" id="TQJ01385.1"/>
    </source>
</evidence>
<dbReference type="RefSeq" id="WP_141996198.1">
    <property type="nucleotide sequence ID" value="NZ_VFML01000001.1"/>
</dbReference>
<keyword evidence="3" id="KW-1185">Reference proteome</keyword>
<protein>
    <recommendedName>
        <fullName evidence="1">DUF5753 domain-containing protein</fullName>
    </recommendedName>
</protein>
<feature type="domain" description="DUF5753" evidence="1">
    <location>
        <begin position="55"/>
        <end position="235"/>
    </location>
</feature>
<comment type="caution">
    <text evidence="2">The sequence shown here is derived from an EMBL/GenBank/DDBJ whole genome shotgun (WGS) entry which is preliminary data.</text>
</comment>
<evidence type="ECO:0000259" key="1">
    <source>
        <dbReference type="Pfam" id="PF19054"/>
    </source>
</evidence>
<reference evidence="2 3" key="1">
    <citation type="submission" date="2019-06" db="EMBL/GenBank/DDBJ databases">
        <title>Sequencing the genomes of 1000 actinobacteria strains.</title>
        <authorList>
            <person name="Klenk H.-P."/>
        </authorList>
    </citation>
    <scope>NUCLEOTIDE SEQUENCE [LARGE SCALE GENOMIC DNA]</scope>
    <source>
        <strain evidence="2 3">DSM 45679</strain>
    </source>
</reference>
<dbReference type="EMBL" id="VFML01000001">
    <property type="protein sequence ID" value="TQJ01385.1"/>
    <property type="molecule type" value="Genomic_DNA"/>
</dbReference>
<sequence>MENGQSAEPLRVKHALEAYGAPADVVAEMVEIAKDGRKRGAMRRRYDDVLPKRLAEYYELEDEADTISLLEGEFVPGLVQIKEYARALIASYSPHVRPEDVDRLLDIRMTRQQRVTAGDPLKLRILLGEAALHTQVGGPRVLREQLEHLLDLTSNYETIETRVLPWVVGARPALGRNFTILEFPDPDDPAVIFAESVSYFVLEDEDDEVAAFQTAYNQLWELASDGTSSARLIEQVASVLT</sequence>
<proteinExistence type="predicted"/>
<organism evidence="2 3">
    <name type="scientific">Amycolatopsis cihanbeyliensis</name>
    <dbReference type="NCBI Taxonomy" id="1128664"/>
    <lineage>
        <taxon>Bacteria</taxon>
        <taxon>Bacillati</taxon>
        <taxon>Actinomycetota</taxon>
        <taxon>Actinomycetes</taxon>
        <taxon>Pseudonocardiales</taxon>
        <taxon>Pseudonocardiaceae</taxon>
        <taxon>Amycolatopsis</taxon>
    </lineage>
</organism>
<accession>A0A542DE79</accession>
<dbReference type="AlphaFoldDB" id="A0A542DE79"/>
<dbReference type="Proteomes" id="UP000320876">
    <property type="component" value="Unassembled WGS sequence"/>
</dbReference>
<dbReference type="Pfam" id="PF19054">
    <property type="entry name" value="DUF5753"/>
    <property type="match status" value="1"/>
</dbReference>
<dbReference type="OrthoDB" id="4285266at2"/>
<name>A0A542DE79_AMYCI</name>
<dbReference type="InterPro" id="IPR043917">
    <property type="entry name" value="DUF5753"/>
</dbReference>